<proteinExistence type="predicted"/>
<gene>
    <name evidence="1" type="ORF">N5I14_03510</name>
</gene>
<dbReference type="AlphaFoldDB" id="A0AA42RTV7"/>
<dbReference type="RefSeq" id="WP_280080390.1">
    <property type="nucleotide sequence ID" value="NZ_JAOCGG010000004.1"/>
</dbReference>
<dbReference type="Proteomes" id="UP001160882">
    <property type="component" value="Unassembled WGS sequence"/>
</dbReference>
<protein>
    <submittedName>
        <fullName evidence="1">Uncharacterized protein</fullName>
    </submittedName>
</protein>
<evidence type="ECO:0000313" key="1">
    <source>
        <dbReference type="EMBL" id="MDH1629310.1"/>
    </source>
</evidence>
<accession>A0AA42RTV7</accession>
<comment type="caution">
    <text evidence="1">The sequence shown here is derived from an EMBL/GenBank/DDBJ whole genome shotgun (WGS) entry which is preliminary data.</text>
</comment>
<reference evidence="1" key="1">
    <citation type="submission" date="2022-09" db="EMBL/GenBank/DDBJ databases">
        <title>Intensive care unit water sources are persistently colonized with multi-drug resistant bacteria and are the site of extensive horizontal gene transfer of antibiotic resistance genes.</title>
        <authorList>
            <person name="Diorio-Toth L."/>
        </authorList>
    </citation>
    <scope>NUCLEOTIDE SEQUENCE</scope>
    <source>
        <strain evidence="1">GD03782</strain>
    </source>
</reference>
<evidence type="ECO:0000313" key="2">
    <source>
        <dbReference type="Proteomes" id="UP001160882"/>
    </source>
</evidence>
<name>A0AA42RTV7_9PSED</name>
<sequence length="71" mass="7904">MKWQAKRNADGQVIPRCWVTDSGYTVAECRLPHTRFPITRPGAAQPFAYASDRNAVVREIEKDMQAVAAGV</sequence>
<dbReference type="EMBL" id="JAOCGG010000004">
    <property type="protein sequence ID" value="MDH1629310.1"/>
    <property type="molecule type" value="Genomic_DNA"/>
</dbReference>
<organism evidence="1 2">
    <name type="scientific">Pseudomonas mosselii</name>
    <dbReference type="NCBI Taxonomy" id="78327"/>
    <lineage>
        <taxon>Bacteria</taxon>
        <taxon>Pseudomonadati</taxon>
        <taxon>Pseudomonadota</taxon>
        <taxon>Gammaproteobacteria</taxon>
        <taxon>Pseudomonadales</taxon>
        <taxon>Pseudomonadaceae</taxon>
        <taxon>Pseudomonas</taxon>
    </lineage>
</organism>